<comment type="caution">
    <text evidence="1">The sequence shown here is derived from an EMBL/GenBank/DDBJ whole genome shotgun (WGS) entry which is preliminary data.</text>
</comment>
<organism evidence="1 2">
    <name type="scientific">Trichothecium roseum</name>
    <dbReference type="NCBI Taxonomy" id="47278"/>
    <lineage>
        <taxon>Eukaryota</taxon>
        <taxon>Fungi</taxon>
        <taxon>Dikarya</taxon>
        <taxon>Ascomycota</taxon>
        <taxon>Pezizomycotina</taxon>
        <taxon>Sordariomycetes</taxon>
        <taxon>Hypocreomycetidae</taxon>
        <taxon>Hypocreales</taxon>
        <taxon>Hypocreales incertae sedis</taxon>
        <taxon>Trichothecium</taxon>
    </lineage>
</organism>
<keyword evidence="2" id="KW-1185">Reference proteome</keyword>
<evidence type="ECO:0000313" key="1">
    <source>
        <dbReference type="EMBL" id="KAI9900261.1"/>
    </source>
</evidence>
<protein>
    <submittedName>
        <fullName evidence="1">Uncharacterized protein</fullName>
    </submittedName>
</protein>
<reference evidence="1" key="1">
    <citation type="submission" date="2022-10" db="EMBL/GenBank/DDBJ databases">
        <title>Complete Genome of Trichothecium roseum strain YXFP-22015, a Plant Pathogen Isolated from Citrus.</title>
        <authorList>
            <person name="Wang Y."/>
            <person name="Zhu L."/>
        </authorList>
    </citation>
    <scope>NUCLEOTIDE SEQUENCE</scope>
    <source>
        <strain evidence="1">YXFP-22015</strain>
    </source>
</reference>
<sequence>MSAKSRTPVFKGAHSAGIFADLSADGPEIGTLVAIVDRAKNLPNRKTIGKQDPYCAARLGKEAKKTATDVRGGQTPKWDQELRFTVHDSPDYYQLKISIFTDDKRTDLIGDAWVDLKNIIIPGGGQGDVWQNLTCRGKYAGEIRMEMTFYDSRPKPEKPLGKARPQPAAVAEDTQPKQQKALMKRRPLPSDPVTGEAPAIQATQTPPIPVSQPPPALPQAQPQAIPPPSDHHQTPPRAHPKHPSLSQLTSNHSMQSIEQQNAQPTRHHQQDPYNHSPSPHSTTSHAQSHAYSTPPRMEVARQPPRQQEQYETPPRMEVARQPLRQQEQQYETPPRQYDSREYSPQAVAYQYPPHDPRGHQNSAPPEVYNQVAQREPPRQALPPAEVAPPPPPAHRSRHNSSSQDLTYSGYDTSPQKAPTHGMRHDVLKQEAHRHSMPSYPGRPAFREYDSAPAIPNMGQPQREPSYEQALTRHHSHEPSFENHYRSLQPTVEDVPEHDTQPISIPRRQQHRRSTHDEMFYEQGVESNQAPMSRSPGAAPRYSTSPAAHNPVYDHRALPPSANYSHTNGAPSSIHIPPHEQRALPAPAEYSPADYAQVNGISPVAQNSGYDQRALPAPMDYTHQNGSAPVAHQPTYDQRALPAPTGYSHANGPTQPAYSPPEDHFQAQGHELVPASMARQSNHGAQALPASLVPGLDPALSQEIAERIYEDRRQDRRYSTQNPSAPPRGRHMIEAPPTYNPTSTTSHSYAYNYTQSSYSQPTYDQPPSSYTQPAYDQPKSSYTQPTYDQPTHEQPTYERRPDVTYSGGPEPQTSYNSRRSVSPNPAPQSHNEKSSRRSVSPMPSPNNQLVMRRSVSPNPNPSPQHQIRRKSVSPAPPQDRSSAIPFGPDSYNAFNSSLPSSQESLGTDPDAKIITHDGREIDPSDHLPMESWAPEPEAKKPSPEPTRGRPSPAGAQPMPPSGRRQLRIAARPAQPSPSATPSYGQRGEPNTPPTSRNRLHKKSRNSAPPGTSPLAPTPDNYQDRQPTYRSREAPRSGGYDYSSENHAPNYGGAPPIPAKVPIMSGANGGASMALMEEMSRIDIGAGRSRRRGGY</sequence>
<evidence type="ECO:0000313" key="2">
    <source>
        <dbReference type="Proteomes" id="UP001163324"/>
    </source>
</evidence>
<gene>
    <name evidence="1" type="ORF">N3K66_004523</name>
</gene>
<dbReference type="Proteomes" id="UP001163324">
    <property type="component" value="Chromosome 4"/>
</dbReference>
<name>A0ACC0V485_9HYPO</name>
<accession>A0ACC0V485</accession>
<proteinExistence type="predicted"/>
<dbReference type="EMBL" id="CM047943">
    <property type="protein sequence ID" value="KAI9900261.1"/>
    <property type="molecule type" value="Genomic_DNA"/>
</dbReference>